<keyword evidence="6" id="KW-0539">Nucleus</keyword>
<feature type="compositionally biased region" description="Polar residues" evidence="8">
    <location>
        <begin position="1"/>
        <end position="10"/>
    </location>
</feature>
<dbReference type="Pfam" id="PF00447">
    <property type="entry name" value="HSF_DNA-bind"/>
    <property type="match status" value="1"/>
</dbReference>
<evidence type="ECO:0000313" key="10">
    <source>
        <dbReference type="EMBL" id="KAF9327514.1"/>
    </source>
</evidence>
<keyword evidence="3" id="KW-0805">Transcription regulation</keyword>
<evidence type="ECO:0000256" key="4">
    <source>
        <dbReference type="ARBA" id="ARBA00023125"/>
    </source>
</evidence>
<dbReference type="PANTHER" id="PTHR10015:SF427">
    <property type="entry name" value="HEAT SHOCK FACTOR PROTEIN"/>
    <property type="match status" value="1"/>
</dbReference>
<dbReference type="FunFam" id="1.10.10.10:FF:000027">
    <property type="entry name" value="Heat shock transcription factor 1"/>
    <property type="match status" value="1"/>
</dbReference>
<dbReference type="PANTHER" id="PTHR10015">
    <property type="entry name" value="HEAT SHOCK TRANSCRIPTION FACTOR"/>
    <property type="match status" value="1"/>
</dbReference>
<evidence type="ECO:0000256" key="5">
    <source>
        <dbReference type="ARBA" id="ARBA00023163"/>
    </source>
</evidence>
<protein>
    <recommendedName>
        <fullName evidence="9">HSF-type DNA-binding domain-containing protein</fullName>
    </recommendedName>
</protein>
<reference evidence="10" key="1">
    <citation type="journal article" date="2020" name="Fungal Divers.">
        <title>Resolving the Mortierellaceae phylogeny through synthesis of multi-gene phylogenetics and phylogenomics.</title>
        <authorList>
            <person name="Vandepol N."/>
            <person name="Liber J."/>
            <person name="Desiro A."/>
            <person name="Na H."/>
            <person name="Kennedy M."/>
            <person name="Barry K."/>
            <person name="Grigoriev I.V."/>
            <person name="Miller A.N."/>
            <person name="O'Donnell K."/>
            <person name="Stajich J.E."/>
            <person name="Bonito G."/>
        </authorList>
    </citation>
    <scope>NUCLEOTIDE SEQUENCE</scope>
    <source>
        <strain evidence="10">NVP1</strain>
    </source>
</reference>
<dbReference type="Proteomes" id="UP000696485">
    <property type="component" value="Unassembled WGS sequence"/>
</dbReference>
<evidence type="ECO:0000313" key="11">
    <source>
        <dbReference type="Proteomes" id="UP000696485"/>
    </source>
</evidence>
<organism evidence="10 11">
    <name type="scientific">Podila minutissima</name>
    <dbReference type="NCBI Taxonomy" id="64525"/>
    <lineage>
        <taxon>Eukaryota</taxon>
        <taxon>Fungi</taxon>
        <taxon>Fungi incertae sedis</taxon>
        <taxon>Mucoromycota</taxon>
        <taxon>Mortierellomycotina</taxon>
        <taxon>Mortierellomycetes</taxon>
        <taxon>Mortierellales</taxon>
        <taxon>Mortierellaceae</taxon>
        <taxon>Podila</taxon>
    </lineage>
</organism>
<evidence type="ECO:0000256" key="8">
    <source>
        <dbReference type="SAM" id="MobiDB-lite"/>
    </source>
</evidence>
<evidence type="ECO:0000256" key="1">
    <source>
        <dbReference type="ARBA" id="ARBA00004123"/>
    </source>
</evidence>
<evidence type="ECO:0000256" key="6">
    <source>
        <dbReference type="ARBA" id="ARBA00023242"/>
    </source>
</evidence>
<dbReference type="SUPFAM" id="SSF46785">
    <property type="entry name" value="Winged helix' DNA-binding domain"/>
    <property type="match status" value="1"/>
</dbReference>
<feature type="compositionally biased region" description="Basic and acidic residues" evidence="8">
    <location>
        <begin position="84"/>
        <end position="99"/>
    </location>
</feature>
<feature type="compositionally biased region" description="Basic and acidic residues" evidence="8">
    <location>
        <begin position="44"/>
        <end position="59"/>
    </location>
</feature>
<comment type="subcellular location">
    <subcellularLocation>
        <location evidence="1">Nucleus</location>
    </subcellularLocation>
</comment>
<comment type="similarity">
    <text evidence="2 7">Belongs to the HSF family.</text>
</comment>
<dbReference type="InterPro" id="IPR036388">
    <property type="entry name" value="WH-like_DNA-bd_sf"/>
</dbReference>
<dbReference type="EMBL" id="JAAAUY010000657">
    <property type="protein sequence ID" value="KAF9327514.1"/>
    <property type="molecule type" value="Genomic_DNA"/>
</dbReference>
<feature type="region of interest" description="Disordered" evidence="8">
    <location>
        <begin position="353"/>
        <end position="390"/>
    </location>
</feature>
<comment type="caution">
    <text evidence="10">The sequence shown here is derived from an EMBL/GenBank/DDBJ whole genome shotgun (WGS) entry which is preliminary data.</text>
</comment>
<dbReference type="PRINTS" id="PR00056">
    <property type="entry name" value="HSFDOMAIN"/>
</dbReference>
<feature type="compositionally biased region" description="Basic and acidic residues" evidence="8">
    <location>
        <begin position="108"/>
        <end position="128"/>
    </location>
</feature>
<feature type="compositionally biased region" description="Basic and acidic residues" evidence="8">
    <location>
        <begin position="136"/>
        <end position="147"/>
    </location>
</feature>
<feature type="domain" description="HSF-type DNA-binding" evidence="9">
    <location>
        <begin position="203"/>
        <end position="305"/>
    </location>
</feature>
<dbReference type="InterPro" id="IPR036390">
    <property type="entry name" value="WH_DNA-bd_sf"/>
</dbReference>
<dbReference type="InterPro" id="IPR000232">
    <property type="entry name" value="HSF_DNA-bd"/>
</dbReference>
<keyword evidence="11" id="KW-1185">Reference proteome</keyword>
<feature type="region of interest" description="Disordered" evidence="8">
    <location>
        <begin position="449"/>
        <end position="593"/>
    </location>
</feature>
<proteinExistence type="inferred from homology"/>
<evidence type="ECO:0000256" key="2">
    <source>
        <dbReference type="ARBA" id="ARBA00006403"/>
    </source>
</evidence>
<dbReference type="GO" id="GO:0003700">
    <property type="term" value="F:DNA-binding transcription factor activity"/>
    <property type="evidence" value="ECO:0007669"/>
    <property type="project" value="InterPro"/>
</dbReference>
<sequence>MEHIPSSTSEDGAASPQPSTTVAAAAAAPETSTLAVKLSDGPDVMDKDHHDQKRFRSFEEGMNSEYGDPNDHRDTHGYPNRRLRSQDETQNDARPKYAETRSGQFSDSSDREQDLRTRYNTREQEKQYLRQQGNGEDMREGSQDQERNSQGTDEGDNMDDDGYGEDGDDNEESESMDTNSSKNDDGSDPLIVSMYGSPSLVKVRSMFIDKLFKMVEDPAIQHLIAWAKEGDMFYVFNCIELSTSVLPKFFKHNNWQSFVRQLNMYGFHKKESNMNRRNPETQRWQFYHPDFQRDQPHLRSNIKRKSARSINMVPTYSRVVFEPDKGYFMQQDGGPGPYVPGGPGGRFRVHSTGTAHSPNRGLLGMPPTVSSPQGYAPRPSYPIHKPSGPKDYRDDDHMDIIMEQSQLVPLLVLICMITDIQDLPRSKAMEDLHMALMKAQDPLDHLMADVSPSQSNAAPYFREHPSQPPLRSGAPVDESTHAGRDVLGPMDAQGASNEDPSHRGSLHRHPLSPVSQPPAPESSRHPSYPDVHGFVPSPHSHPVHVRNASMAGPDGQRRSPPGVAQPTPSQASGPSTLQPALPVKPPGEPEGLPRTVRQLESRLHFVEEAYMAMRQFAQELQNIQQSQDHTISWMRDRIEQLTDGHSRDPMTSPPMTQAGVVPSKRKAEYSPDESKDWSKRAMGPTSMHDSPAQQQQQQQRAQSFSTALNGDSEGASRFDSGGFHPSFNPSQHHQRSSPPHPPHPHGQAYPHALHASQHSHDEHSQRPHPSPQHPHHQQHLSRPPHSSNPPYQKSPLTNLIHE</sequence>
<dbReference type="GO" id="GO:0043565">
    <property type="term" value="F:sequence-specific DNA binding"/>
    <property type="evidence" value="ECO:0007669"/>
    <property type="project" value="InterPro"/>
</dbReference>
<accession>A0A9P5VJ33</accession>
<dbReference type="SMART" id="SM00415">
    <property type="entry name" value="HSF"/>
    <property type="match status" value="1"/>
</dbReference>
<dbReference type="Gene3D" id="1.10.10.10">
    <property type="entry name" value="Winged helix-like DNA-binding domain superfamily/Winged helix DNA-binding domain"/>
    <property type="match status" value="1"/>
</dbReference>
<feature type="compositionally biased region" description="Polar residues" evidence="8">
    <location>
        <begin position="788"/>
        <end position="802"/>
    </location>
</feature>
<feature type="region of interest" description="Disordered" evidence="8">
    <location>
        <begin position="643"/>
        <end position="802"/>
    </location>
</feature>
<keyword evidence="4" id="KW-0238">DNA-binding</keyword>
<feature type="compositionally biased region" description="Acidic residues" evidence="8">
    <location>
        <begin position="153"/>
        <end position="175"/>
    </location>
</feature>
<feature type="region of interest" description="Disordered" evidence="8">
    <location>
        <begin position="1"/>
        <end position="190"/>
    </location>
</feature>
<feature type="compositionally biased region" description="Basic and acidic residues" evidence="8">
    <location>
        <begin position="665"/>
        <end position="679"/>
    </location>
</feature>
<feature type="compositionally biased region" description="Low complexity" evidence="8">
    <location>
        <begin position="13"/>
        <end position="35"/>
    </location>
</feature>
<gene>
    <name evidence="10" type="ORF">BG006_009189</name>
</gene>
<keyword evidence="5" id="KW-0804">Transcription</keyword>
<dbReference type="GO" id="GO:0005634">
    <property type="term" value="C:nucleus"/>
    <property type="evidence" value="ECO:0007669"/>
    <property type="project" value="UniProtKB-SubCell"/>
</dbReference>
<feature type="compositionally biased region" description="Polar residues" evidence="8">
    <location>
        <begin position="700"/>
        <end position="709"/>
    </location>
</feature>
<evidence type="ECO:0000256" key="7">
    <source>
        <dbReference type="RuleBase" id="RU004020"/>
    </source>
</evidence>
<name>A0A9P5VJ33_9FUNG</name>
<evidence type="ECO:0000256" key="3">
    <source>
        <dbReference type="ARBA" id="ARBA00023015"/>
    </source>
</evidence>
<dbReference type="AlphaFoldDB" id="A0A9P5VJ33"/>
<evidence type="ECO:0000259" key="9">
    <source>
        <dbReference type="SMART" id="SM00415"/>
    </source>
</evidence>
<feature type="compositionally biased region" description="Polar residues" evidence="8">
    <location>
        <begin position="566"/>
        <end position="578"/>
    </location>
</feature>